<dbReference type="RefSeq" id="WP_117156122.1">
    <property type="nucleotide sequence ID" value="NZ_BMLG01000019.1"/>
</dbReference>
<dbReference type="OrthoDB" id="1684731at2"/>
<feature type="coiled-coil region" evidence="1">
    <location>
        <begin position="14"/>
        <end position="61"/>
    </location>
</feature>
<dbReference type="EMBL" id="BMLG01000019">
    <property type="protein sequence ID" value="GGM39022.1"/>
    <property type="molecule type" value="Genomic_DNA"/>
</dbReference>
<reference evidence="2" key="2">
    <citation type="submission" date="2020-09" db="EMBL/GenBank/DDBJ databases">
        <authorList>
            <person name="Sun Q."/>
            <person name="Zhou Y."/>
        </authorList>
    </citation>
    <scope>NUCLEOTIDE SEQUENCE</scope>
    <source>
        <strain evidence="2">CGMCC 1.6333</strain>
    </source>
</reference>
<dbReference type="InterPro" id="IPR012452">
    <property type="entry name" value="DUF1657"/>
</dbReference>
<sequence length="68" mass="7699">MTVASDVKQCLSSVKSAESGLARLKEHAEDEEMKAIFTETMTTMSEIIEDLKKRVGKLELEEEQYKGF</sequence>
<protein>
    <recommendedName>
        <fullName evidence="4">DUF1657 domain-containing protein</fullName>
    </recommendedName>
</protein>
<keyword evidence="3" id="KW-1185">Reference proteome</keyword>
<evidence type="ECO:0008006" key="4">
    <source>
        <dbReference type="Google" id="ProtNLM"/>
    </source>
</evidence>
<reference evidence="2" key="1">
    <citation type="journal article" date="2014" name="Int. J. Syst. Evol. Microbiol.">
        <title>Complete genome sequence of Corynebacterium casei LMG S-19264T (=DSM 44701T), isolated from a smear-ripened cheese.</title>
        <authorList>
            <consortium name="US DOE Joint Genome Institute (JGI-PGF)"/>
            <person name="Walter F."/>
            <person name="Albersmeier A."/>
            <person name="Kalinowski J."/>
            <person name="Ruckert C."/>
        </authorList>
    </citation>
    <scope>NUCLEOTIDE SEQUENCE</scope>
    <source>
        <strain evidence="2">CGMCC 1.6333</strain>
    </source>
</reference>
<evidence type="ECO:0000313" key="2">
    <source>
        <dbReference type="EMBL" id="GGM39022.1"/>
    </source>
</evidence>
<organism evidence="2 3">
    <name type="scientific">Paraliobacillus quinghaiensis</name>
    <dbReference type="NCBI Taxonomy" id="470815"/>
    <lineage>
        <taxon>Bacteria</taxon>
        <taxon>Bacillati</taxon>
        <taxon>Bacillota</taxon>
        <taxon>Bacilli</taxon>
        <taxon>Bacillales</taxon>
        <taxon>Bacillaceae</taxon>
        <taxon>Paraliobacillus</taxon>
    </lineage>
</organism>
<gene>
    <name evidence="2" type="ORF">GCM10011351_26470</name>
</gene>
<proteinExistence type="predicted"/>
<comment type="caution">
    <text evidence="2">The sequence shown here is derived from an EMBL/GenBank/DDBJ whole genome shotgun (WGS) entry which is preliminary data.</text>
</comment>
<dbReference type="Proteomes" id="UP000618460">
    <property type="component" value="Unassembled WGS sequence"/>
</dbReference>
<accession>A0A917TW70</accession>
<evidence type="ECO:0000313" key="3">
    <source>
        <dbReference type="Proteomes" id="UP000618460"/>
    </source>
</evidence>
<name>A0A917TW70_9BACI</name>
<evidence type="ECO:0000256" key="1">
    <source>
        <dbReference type="SAM" id="Coils"/>
    </source>
</evidence>
<dbReference type="AlphaFoldDB" id="A0A917TW70"/>
<keyword evidence="1" id="KW-0175">Coiled coil</keyword>
<dbReference type="Pfam" id="PF07870">
    <property type="entry name" value="DUF1657"/>
    <property type="match status" value="1"/>
</dbReference>